<gene>
    <name evidence="1" type="ORF">KP004_02920</name>
</gene>
<sequence length="216" mass="24332">MLVPKHDISELTKLSDGDLIQETLRFAERIRAHRAFQDLQKHVPGPDRLTELATKLGITSEAARYGDKLKAEERDNTRDEIITAFIFACQHSVMVATHEKDPSLMDIGYQLSHRTYPAKPASSTLPGQPDKVDLRPGPKGSGIFWIIVSKIAGMGSIEAQYTENPSDEASWTSVERSYLCKIELKLDLVKRYYIRVRYHNNTGYGPWSAVTDIVLS</sequence>
<evidence type="ECO:0000313" key="1">
    <source>
        <dbReference type="EMBL" id="QWV94160.1"/>
    </source>
</evidence>
<organism evidence="1 2">
    <name type="scientific">Geomonas oryzisoli</name>
    <dbReference type="NCBI Taxonomy" id="2847992"/>
    <lineage>
        <taxon>Bacteria</taxon>
        <taxon>Pseudomonadati</taxon>
        <taxon>Thermodesulfobacteriota</taxon>
        <taxon>Desulfuromonadia</taxon>
        <taxon>Geobacterales</taxon>
        <taxon>Geobacteraceae</taxon>
        <taxon>Geomonas</taxon>
    </lineage>
</organism>
<evidence type="ECO:0000313" key="2">
    <source>
        <dbReference type="Proteomes" id="UP000683557"/>
    </source>
</evidence>
<dbReference type="Proteomes" id="UP000683557">
    <property type="component" value="Chromosome"/>
</dbReference>
<protein>
    <recommendedName>
        <fullName evidence="3">Fibronectin type-III domain-containing protein</fullName>
    </recommendedName>
</protein>
<name>A0ABX8J739_9BACT</name>
<dbReference type="EMBL" id="CP076723">
    <property type="protein sequence ID" value="QWV94160.1"/>
    <property type="molecule type" value="Genomic_DNA"/>
</dbReference>
<reference evidence="1 2" key="1">
    <citation type="submission" date="2021-06" db="EMBL/GenBank/DDBJ databases">
        <title>Gemonas diversity in paddy soil.</title>
        <authorList>
            <person name="Liu G."/>
        </authorList>
    </citation>
    <scope>NUCLEOTIDE SEQUENCE [LARGE SCALE GENOMIC DNA]</scope>
    <source>
        <strain evidence="1 2">RG10</strain>
    </source>
</reference>
<proteinExistence type="predicted"/>
<evidence type="ECO:0008006" key="3">
    <source>
        <dbReference type="Google" id="ProtNLM"/>
    </source>
</evidence>
<keyword evidence="2" id="KW-1185">Reference proteome</keyword>
<accession>A0ABX8J739</accession>
<dbReference type="RefSeq" id="WP_216800883.1">
    <property type="nucleotide sequence ID" value="NZ_CP076723.1"/>
</dbReference>